<keyword evidence="5" id="KW-1185">Reference proteome</keyword>
<evidence type="ECO:0000259" key="3">
    <source>
        <dbReference type="PROSITE" id="PS51782"/>
    </source>
</evidence>
<dbReference type="InterPro" id="IPR018392">
    <property type="entry name" value="LysM"/>
</dbReference>
<dbReference type="KEGG" id="awe:JG540_07920"/>
<dbReference type="Gene3D" id="3.10.350.10">
    <property type="entry name" value="LysM domain"/>
    <property type="match status" value="1"/>
</dbReference>
<feature type="transmembrane region" description="Helical" evidence="2">
    <location>
        <begin position="53"/>
        <end position="76"/>
    </location>
</feature>
<reference evidence="4 5" key="1">
    <citation type="submission" date="2020-12" db="EMBL/GenBank/DDBJ databases">
        <authorList>
            <person name="Zhou J."/>
        </authorList>
    </citation>
    <scope>NUCLEOTIDE SEQUENCE [LARGE SCALE GENOMIC DNA]</scope>
    <source>
        <strain evidence="4 5">CCUG 61299</strain>
    </source>
</reference>
<dbReference type="PROSITE" id="PS51782">
    <property type="entry name" value="LYSM"/>
    <property type="match status" value="1"/>
</dbReference>
<dbReference type="Proteomes" id="UP000595895">
    <property type="component" value="Chromosome"/>
</dbReference>
<dbReference type="AlphaFoldDB" id="A0A7T7M904"/>
<accession>A0A7T7M904</accession>
<keyword evidence="2" id="KW-0472">Membrane</keyword>
<feature type="compositionally biased region" description="Low complexity" evidence="1">
    <location>
        <begin position="152"/>
        <end position="192"/>
    </location>
</feature>
<dbReference type="CDD" id="cd00118">
    <property type="entry name" value="LysM"/>
    <property type="match status" value="1"/>
</dbReference>
<dbReference type="Pfam" id="PF01476">
    <property type="entry name" value="LysM"/>
    <property type="match status" value="1"/>
</dbReference>
<keyword evidence="2" id="KW-1133">Transmembrane helix</keyword>
<dbReference type="EMBL" id="CP066802">
    <property type="protein sequence ID" value="QQM66970.1"/>
    <property type="molecule type" value="Genomic_DNA"/>
</dbReference>
<dbReference type="SMART" id="SM00257">
    <property type="entry name" value="LysM"/>
    <property type="match status" value="1"/>
</dbReference>
<feature type="domain" description="LysM" evidence="3">
    <location>
        <begin position="263"/>
        <end position="320"/>
    </location>
</feature>
<evidence type="ECO:0000313" key="5">
    <source>
        <dbReference type="Proteomes" id="UP000595895"/>
    </source>
</evidence>
<proteinExistence type="predicted"/>
<sequence length="325" mass="32151">MHTRTTLKLIVCASAAVAALLGHLSYLHAQALSGLPGSAWGSPQLSSALLTVLSALGAVAAAWYGLSALLALVATAPQPPRPRRRLPASLGSQVAGYLLQRWGAPAIRRLAAGTLVLSLSASPALAAEVPPPHDLGWQPSSTATVPSQADGAASTPTEPDAPSAAAAPASRGLPAAPSAAPATPGTPESAAPTPAPGPAASPGARPGTSPSTAPQAPGAAARAPAAAPIPPEAPTPAQAATGGPSNPAGAGRGNGGGDQRPPAQHTVRPGESLWSISAAYLGLDNSAPELVTAWPQLYQRNRETLGPDPSLIQPGTVLQLPWEQP</sequence>
<evidence type="ECO:0000256" key="1">
    <source>
        <dbReference type="SAM" id="MobiDB-lite"/>
    </source>
</evidence>
<organism evidence="4 5">
    <name type="scientific">Actinomyces weissii</name>
    <dbReference type="NCBI Taxonomy" id="675090"/>
    <lineage>
        <taxon>Bacteria</taxon>
        <taxon>Bacillati</taxon>
        <taxon>Actinomycetota</taxon>
        <taxon>Actinomycetes</taxon>
        <taxon>Actinomycetales</taxon>
        <taxon>Actinomycetaceae</taxon>
        <taxon>Actinomyces</taxon>
    </lineage>
</organism>
<name>A0A7T7M904_9ACTO</name>
<gene>
    <name evidence="4" type="ORF">JG540_07920</name>
</gene>
<feature type="compositionally biased region" description="Low complexity" evidence="1">
    <location>
        <begin position="200"/>
        <end position="226"/>
    </location>
</feature>
<dbReference type="PANTHER" id="PTHR34700:SF4">
    <property type="entry name" value="PHAGE-LIKE ELEMENT PBSX PROTEIN XKDP"/>
    <property type="match status" value="1"/>
</dbReference>
<evidence type="ECO:0000313" key="4">
    <source>
        <dbReference type="EMBL" id="QQM66970.1"/>
    </source>
</evidence>
<evidence type="ECO:0000256" key="2">
    <source>
        <dbReference type="SAM" id="Phobius"/>
    </source>
</evidence>
<keyword evidence="2" id="KW-0812">Transmembrane</keyword>
<dbReference type="InterPro" id="IPR052196">
    <property type="entry name" value="Bact_Kbp"/>
</dbReference>
<feature type="region of interest" description="Disordered" evidence="1">
    <location>
        <begin position="130"/>
        <end position="270"/>
    </location>
</feature>
<dbReference type="RefSeq" id="WP_200275168.1">
    <property type="nucleotide sequence ID" value="NZ_CP066802.1"/>
</dbReference>
<protein>
    <submittedName>
        <fullName evidence="4">LysM peptidoglycan-binding domain-containing protein</fullName>
    </submittedName>
</protein>
<feature type="compositionally biased region" description="Low complexity" evidence="1">
    <location>
        <begin position="235"/>
        <end position="249"/>
    </location>
</feature>
<dbReference type="PANTHER" id="PTHR34700">
    <property type="entry name" value="POTASSIUM BINDING PROTEIN KBP"/>
    <property type="match status" value="1"/>
</dbReference>
<feature type="compositionally biased region" description="Polar residues" evidence="1">
    <location>
        <begin position="138"/>
        <end position="147"/>
    </location>
</feature>
<dbReference type="InterPro" id="IPR036779">
    <property type="entry name" value="LysM_dom_sf"/>
</dbReference>